<organism evidence="1 2">
    <name type="scientific">Halococcus salifodinae DSM 8989</name>
    <dbReference type="NCBI Taxonomy" id="1227456"/>
    <lineage>
        <taxon>Archaea</taxon>
        <taxon>Methanobacteriati</taxon>
        <taxon>Methanobacteriota</taxon>
        <taxon>Stenosarchaea group</taxon>
        <taxon>Halobacteria</taxon>
        <taxon>Halobacteriales</taxon>
        <taxon>Halococcaceae</taxon>
        <taxon>Halococcus</taxon>
    </lineage>
</organism>
<evidence type="ECO:0000313" key="2">
    <source>
        <dbReference type="Proteomes" id="UP000011625"/>
    </source>
</evidence>
<keyword evidence="2" id="KW-1185">Reference proteome</keyword>
<dbReference type="RefSeq" id="WP_005044084.1">
    <property type="nucleotide sequence ID" value="NZ_AOME01000070.1"/>
</dbReference>
<name>M0N0M9_9EURY</name>
<dbReference type="STRING" id="1227456.C450_13262"/>
<evidence type="ECO:0000313" key="1">
    <source>
        <dbReference type="EMBL" id="EMA50649.1"/>
    </source>
</evidence>
<protein>
    <submittedName>
        <fullName evidence="1">Putative exported acid phosphatase</fullName>
    </submittedName>
</protein>
<reference evidence="1 2" key="1">
    <citation type="journal article" date="2014" name="PLoS Genet.">
        <title>Phylogenetically driven sequencing of extremely halophilic archaea reveals strategies for static and dynamic osmo-response.</title>
        <authorList>
            <person name="Becker E.A."/>
            <person name="Seitzer P.M."/>
            <person name="Tritt A."/>
            <person name="Larsen D."/>
            <person name="Krusor M."/>
            <person name="Yao A.I."/>
            <person name="Wu D."/>
            <person name="Madern D."/>
            <person name="Eisen J.A."/>
            <person name="Darling A.E."/>
            <person name="Facciotti M.T."/>
        </authorList>
    </citation>
    <scope>NUCLEOTIDE SEQUENCE [LARGE SCALE GENOMIC DNA]</scope>
    <source>
        <strain evidence="1 2">DSM 8989</strain>
    </source>
</reference>
<gene>
    <name evidence="1" type="ORF">C450_13262</name>
</gene>
<comment type="caution">
    <text evidence="1">The sequence shown here is derived from an EMBL/GenBank/DDBJ whole genome shotgun (WGS) entry which is preliminary data.</text>
</comment>
<sequence>MNDQSTRPLPSWNDSEAKQSILTFVEKVTTTDSPDFVPPAERIATFDNDGTLWVEQPTYTQLAFAMDRIKALAPQHPEWKTTQPFKAVLDDDLEALAAGGRKD</sequence>
<accession>M0N0M9</accession>
<proteinExistence type="predicted"/>
<dbReference type="Proteomes" id="UP000011625">
    <property type="component" value="Unassembled WGS sequence"/>
</dbReference>
<dbReference type="PATRIC" id="fig|1227456.3.peg.2683"/>
<dbReference type="EMBL" id="AOME01000070">
    <property type="protein sequence ID" value="EMA50649.1"/>
    <property type="molecule type" value="Genomic_DNA"/>
</dbReference>
<dbReference type="AlphaFoldDB" id="M0N0M9"/>